<evidence type="ECO:0000256" key="1">
    <source>
        <dbReference type="ARBA" id="ARBA00004141"/>
    </source>
</evidence>
<comment type="caution">
    <text evidence="8">The sequence shown here is derived from an EMBL/GenBank/DDBJ whole genome shotgun (WGS) entry which is preliminary data.</text>
</comment>
<dbReference type="Proteomes" id="UP001331936">
    <property type="component" value="Unassembled WGS sequence"/>
</dbReference>
<keyword evidence="2" id="KW-0813">Transport</keyword>
<keyword evidence="9" id="KW-1185">Reference proteome</keyword>
<evidence type="ECO:0000313" key="8">
    <source>
        <dbReference type="EMBL" id="MEE2035527.1"/>
    </source>
</evidence>
<evidence type="ECO:0000313" key="9">
    <source>
        <dbReference type="Proteomes" id="UP001331936"/>
    </source>
</evidence>
<accession>A0ABU7K0F2</accession>
<feature type="non-terminal residue" evidence="8">
    <location>
        <position position="1"/>
    </location>
</feature>
<dbReference type="EMBL" id="JAUZMZ010000359">
    <property type="protein sequence ID" value="MEE2035527.1"/>
    <property type="molecule type" value="Genomic_DNA"/>
</dbReference>
<keyword evidence="4 7" id="KW-1133">Transmembrane helix</keyword>
<evidence type="ECO:0000256" key="5">
    <source>
        <dbReference type="ARBA" id="ARBA00023136"/>
    </source>
</evidence>
<gene>
    <name evidence="8" type="ORF">Q8814_26085</name>
</gene>
<feature type="compositionally biased region" description="Basic and acidic residues" evidence="6">
    <location>
        <begin position="144"/>
        <end position="159"/>
    </location>
</feature>
<dbReference type="PANTHER" id="PTHR11101:SF54">
    <property type="entry name" value="LOW-AFFINITY INORGANIC PHOSPHATE TRANSPORTER-RELATED"/>
    <property type="match status" value="1"/>
</dbReference>
<name>A0ABU7K0F2_9NOCA</name>
<feature type="region of interest" description="Disordered" evidence="6">
    <location>
        <begin position="135"/>
        <end position="159"/>
    </location>
</feature>
<feature type="transmembrane region" description="Helical" evidence="7">
    <location>
        <begin position="106"/>
        <end position="125"/>
    </location>
</feature>
<dbReference type="Pfam" id="PF01384">
    <property type="entry name" value="PHO4"/>
    <property type="match status" value="1"/>
</dbReference>
<dbReference type="PANTHER" id="PTHR11101">
    <property type="entry name" value="PHOSPHATE TRANSPORTER"/>
    <property type="match status" value="1"/>
</dbReference>
<dbReference type="InterPro" id="IPR001204">
    <property type="entry name" value="Phos_transporter"/>
</dbReference>
<evidence type="ECO:0000256" key="7">
    <source>
        <dbReference type="SAM" id="Phobius"/>
    </source>
</evidence>
<comment type="subcellular location">
    <subcellularLocation>
        <location evidence="1">Membrane</location>
        <topology evidence="1">Multi-pass membrane protein</topology>
    </subcellularLocation>
</comment>
<dbReference type="RefSeq" id="WP_330154822.1">
    <property type="nucleotide sequence ID" value="NZ_JAUZMZ010000359.1"/>
</dbReference>
<reference evidence="8 9" key="1">
    <citation type="submission" date="2023-08" db="EMBL/GenBank/DDBJ databases">
        <authorList>
            <person name="Girao M."/>
            <person name="Carvalho M.F."/>
        </authorList>
    </citation>
    <scope>NUCLEOTIDE SEQUENCE [LARGE SCALE GENOMIC DNA]</scope>
    <source>
        <strain evidence="8 9">CC-R104</strain>
    </source>
</reference>
<keyword evidence="5 7" id="KW-0472">Membrane</keyword>
<organism evidence="8 9">
    <name type="scientific">Rhodococcus chondri</name>
    <dbReference type="NCBI Taxonomy" id="3065941"/>
    <lineage>
        <taxon>Bacteria</taxon>
        <taxon>Bacillati</taxon>
        <taxon>Actinomycetota</taxon>
        <taxon>Actinomycetes</taxon>
        <taxon>Mycobacteriales</taxon>
        <taxon>Nocardiaceae</taxon>
        <taxon>Rhodococcus</taxon>
    </lineage>
</organism>
<feature type="transmembrane region" description="Helical" evidence="7">
    <location>
        <begin position="79"/>
        <end position="100"/>
    </location>
</feature>
<evidence type="ECO:0000256" key="4">
    <source>
        <dbReference type="ARBA" id="ARBA00022989"/>
    </source>
</evidence>
<evidence type="ECO:0000256" key="3">
    <source>
        <dbReference type="ARBA" id="ARBA00022692"/>
    </source>
</evidence>
<evidence type="ECO:0000256" key="2">
    <source>
        <dbReference type="ARBA" id="ARBA00022448"/>
    </source>
</evidence>
<sequence length="159" mass="16577">PPGTYLGGWRIIRTLGRGLVEITPANGMAAESSSAAIILTSSHFGLPLSTTHVATGSILGTGLATKGAQVRWGIAGRMAVAWLITLPAAGLMGALCWLLGSLIGGLGGVALDLSILCALALYIYLRSRRRPVDASNVTDEWEDGPARGRSDVQDPRERA</sequence>
<keyword evidence="3 7" id="KW-0812">Transmembrane</keyword>
<proteinExistence type="predicted"/>
<protein>
    <submittedName>
        <fullName evidence="8">Inorganic phosphate transporter</fullName>
    </submittedName>
</protein>
<evidence type="ECO:0000256" key="6">
    <source>
        <dbReference type="SAM" id="MobiDB-lite"/>
    </source>
</evidence>